<dbReference type="PANTHER" id="PTHR10458">
    <property type="entry name" value="PEPTIDE DEFORMYLASE"/>
    <property type="match status" value="1"/>
</dbReference>
<dbReference type="SUPFAM" id="SSF56420">
    <property type="entry name" value="Peptide deformylase"/>
    <property type="match status" value="1"/>
</dbReference>
<sequence>MILPIRIYGDPILRKDCKDTDVSDSTIYHFINDMFDTMYQSYAVGLAAPQVGKPLRFFIIDTDTFIIDKEENKSKRVFINPEIVKIYGKTWIIKEGCLSFPDIIAKIERYESLLIRYYNESLEKCEETFQGLAARVIQHEYDHIEGKLFIDYLSLFKREKLNKKSGTL</sequence>
<gene>
    <name evidence="4 5" type="primary">def</name>
    <name evidence="5" type="ORF">ASNER_185</name>
</gene>
<protein>
    <recommendedName>
        <fullName evidence="4">Peptide deformylase</fullName>
        <shortName evidence="4">PDF</shortName>
        <ecNumber evidence="4">3.5.1.88</ecNumber>
    </recommendedName>
    <alternativeName>
        <fullName evidence="4">Polypeptide deformylase</fullName>
    </alternativeName>
</protein>
<evidence type="ECO:0000313" key="6">
    <source>
        <dbReference type="Proteomes" id="UP000011174"/>
    </source>
</evidence>
<dbReference type="NCBIfam" id="NF001159">
    <property type="entry name" value="PRK00150.1-3"/>
    <property type="match status" value="1"/>
</dbReference>
<feature type="active site" evidence="4">
    <location>
        <position position="140"/>
    </location>
</feature>
<dbReference type="InterPro" id="IPR036821">
    <property type="entry name" value="Peptide_deformylase_sf"/>
</dbReference>
<dbReference type="PRINTS" id="PR01576">
    <property type="entry name" value="PDEFORMYLASE"/>
</dbReference>
<dbReference type="OrthoDB" id="9784988at2"/>
<dbReference type="GO" id="GO:0046872">
    <property type="term" value="F:metal ion binding"/>
    <property type="evidence" value="ECO:0007669"/>
    <property type="project" value="UniProtKB-KW"/>
</dbReference>
<dbReference type="Gene3D" id="3.90.45.10">
    <property type="entry name" value="Peptide deformylase"/>
    <property type="match status" value="1"/>
</dbReference>
<feature type="binding site" evidence="4">
    <location>
        <position position="97"/>
    </location>
    <ligand>
        <name>Fe cation</name>
        <dbReference type="ChEBI" id="CHEBI:24875"/>
    </ligand>
</feature>
<dbReference type="GO" id="GO:0006412">
    <property type="term" value="P:translation"/>
    <property type="evidence" value="ECO:0007669"/>
    <property type="project" value="UniProtKB-UniRule"/>
</dbReference>
<dbReference type="HOGENOM" id="CLU_061901_2_0_10"/>
<evidence type="ECO:0000256" key="1">
    <source>
        <dbReference type="ARBA" id="ARBA00010759"/>
    </source>
</evidence>
<name>L7VG53_9FLAO</name>
<dbReference type="EMBL" id="CP003263">
    <property type="protein sequence ID" value="AGC66945.1"/>
    <property type="molecule type" value="Genomic_DNA"/>
</dbReference>
<organism evidence="5 6">
    <name type="scientific">Candidatus Uzinura diaspidicola str. ASNER</name>
    <dbReference type="NCBI Taxonomy" id="1133592"/>
    <lineage>
        <taxon>Bacteria</taxon>
        <taxon>Pseudomonadati</taxon>
        <taxon>Bacteroidota</taxon>
        <taxon>Flavobacteriia</taxon>
        <taxon>Flavobacteriales</taxon>
        <taxon>Candidatus Uzinura</taxon>
    </lineage>
</organism>
<comment type="similarity">
    <text evidence="1 4">Belongs to the polypeptide deformylase family.</text>
</comment>
<keyword evidence="6" id="KW-1185">Reference proteome</keyword>
<dbReference type="NCBIfam" id="TIGR00079">
    <property type="entry name" value="pept_deformyl"/>
    <property type="match status" value="1"/>
</dbReference>
<dbReference type="STRING" id="1133592.ASNER_185"/>
<dbReference type="PATRIC" id="fig|1133592.3.peg.173"/>
<comment type="cofactor">
    <cofactor evidence="4">
        <name>Fe(2+)</name>
        <dbReference type="ChEBI" id="CHEBI:29033"/>
    </cofactor>
    <text evidence="4">Binds 1 Fe(2+) ion.</text>
</comment>
<evidence type="ECO:0000256" key="3">
    <source>
        <dbReference type="ARBA" id="ARBA00022801"/>
    </source>
</evidence>
<proteinExistence type="inferred from homology"/>
<keyword evidence="4" id="KW-0648">Protein biosynthesis</keyword>
<keyword evidence="3 4" id="KW-0378">Hydrolase</keyword>
<keyword evidence="2 4" id="KW-0479">Metal-binding</keyword>
<keyword evidence="4" id="KW-0408">Iron</keyword>
<reference evidence="5 6" key="1">
    <citation type="journal article" date="2013" name="Environ. Microbiol.">
        <title>The nutrient supplying capabilities of Uzinura, an endosymbiont of armoured scale insects.</title>
        <authorList>
            <person name="Sabree Z.L."/>
            <person name="Huang C.Y."/>
            <person name="Okusu A."/>
            <person name="Moran N.A."/>
            <person name="Normark B.B."/>
        </authorList>
    </citation>
    <scope>NUCLEOTIDE SEQUENCE [LARGE SCALE GENOMIC DNA]</scope>
    <source>
        <strain evidence="5 6">ASNER</strain>
    </source>
</reference>
<comment type="catalytic activity">
    <reaction evidence="4">
        <text>N-terminal N-formyl-L-methionyl-[peptide] + H2O = N-terminal L-methionyl-[peptide] + formate</text>
        <dbReference type="Rhea" id="RHEA:24420"/>
        <dbReference type="Rhea" id="RHEA-COMP:10639"/>
        <dbReference type="Rhea" id="RHEA-COMP:10640"/>
        <dbReference type="ChEBI" id="CHEBI:15377"/>
        <dbReference type="ChEBI" id="CHEBI:15740"/>
        <dbReference type="ChEBI" id="CHEBI:49298"/>
        <dbReference type="ChEBI" id="CHEBI:64731"/>
        <dbReference type="EC" id="3.5.1.88"/>
    </reaction>
</comment>
<dbReference type="EC" id="3.5.1.88" evidence="4"/>
<feature type="binding site" evidence="4">
    <location>
        <position position="139"/>
    </location>
    <ligand>
        <name>Fe cation</name>
        <dbReference type="ChEBI" id="CHEBI:24875"/>
    </ligand>
</feature>
<dbReference type="InterPro" id="IPR023635">
    <property type="entry name" value="Peptide_deformylase"/>
</dbReference>
<accession>L7VG53</accession>
<comment type="function">
    <text evidence="4">Removes the formyl group from the N-terminal Met of newly synthesized proteins. Requires at least a dipeptide for an efficient rate of reaction. N-terminal L-methionine is a prerequisite for activity but the enzyme has broad specificity at other positions.</text>
</comment>
<dbReference type="CDD" id="cd00487">
    <property type="entry name" value="Pep_deformylase"/>
    <property type="match status" value="1"/>
</dbReference>
<dbReference type="Proteomes" id="UP000011174">
    <property type="component" value="Chromosome"/>
</dbReference>
<dbReference type="PIRSF" id="PIRSF004749">
    <property type="entry name" value="Pep_def"/>
    <property type="match status" value="1"/>
</dbReference>
<dbReference type="KEGG" id="udi:ASNER_185"/>
<evidence type="ECO:0000256" key="4">
    <source>
        <dbReference type="HAMAP-Rule" id="MF_00163"/>
    </source>
</evidence>
<dbReference type="Pfam" id="PF01327">
    <property type="entry name" value="Pep_deformylase"/>
    <property type="match status" value="1"/>
</dbReference>
<dbReference type="AlphaFoldDB" id="L7VG53"/>
<dbReference type="PANTHER" id="PTHR10458:SF22">
    <property type="entry name" value="PEPTIDE DEFORMYLASE"/>
    <property type="match status" value="1"/>
</dbReference>
<evidence type="ECO:0000256" key="2">
    <source>
        <dbReference type="ARBA" id="ARBA00022723"/>
    </source>
</evidence>
<evidence type="ECO:0000313" key="5">
    <source>
        <dbReference type="EMBL" id="AGC66945.1"/>
    </source>
</evidence>
<dbReference type="HAMAP" id="MF_00163">
    <property type="entry name" value="Pep_deformylase"/>
    <property type="match status" value="1"/>
</dbReference>
<feature type="binding site" evidence="4">
    <location>
        <position position="143"/>
    </location>
    <ligand>
        <name>Fe cation</name>
        <dbReference type="ChEBI" id="CHEBI:24875"/>
    </ligand>
</feature>
<dbReference type="GO" id="GO:0042586">
    <property type="term" value="F:peptide deformylase activity"/>
    <property type="evidence" value="ECO:0007669"/>
    <property type="project" value="UniProtKB-UniRule"/>
</dbReference>